<dbReference type="Pfam" id="PF07681">
    <property type="entry name" value="DoxX"/>
    <property type="match status" value="1"/>
</dbReference>
<evidence type="ECO:0000256" key="7">
    <source>
        <dbReference type="SAM" id="MobiDB-lite"/>
    </source>
</evidence>
<evidence type="ECO:0000313" key="10">
    <source>
        <dbReference type="Proteomes" id="UP000042997"/>
    </source>
</evidence>
<keyword evidence="6 8" id="KW-0472">Membrane</keyword>
<organism evidence="9 10">
    <name type="scientific">Rhodococcus ruber</name>
    <dbReference type="NCBI Taxonomy" id="1830"/>
    <lineage>
        <taxon>Bacteria</taxon>
        <taxon>Bacillati</taxon>
        <taxon>Actinomycetota</taxon>
        <taxon>Actinomycetes</taxon>
        <taxon>Mycobacteriales</taxon>
        <taxon>Nocardiaceae</taxon>
        <taxon>Rhodococcus</taxon>
    </lineage>
</organism>
<feature type="transmembrane region" description="Helical" evidence="8">
    <location>
        <begin position="237"/>
        <end position="256"/>
    </location>
</feature>
<feature type="region of interest" description="Disordered" evidence="7">
    <location>
        <begin position="1"/>
        <end position="94"/>
    </location>
</feature>
<dbReference type="eggNOG" id="COG2259">
    <property type="taxonomic scope" value="Bacteria"/>
</dbReference>
<evidence type="ECO:0000256" key="8">
    <source>
        <dbReference type="SAM" id="Phobius"/>
    </source>
</evidence>
<evidence type="ECO:0000256" key="1">
    <source>
        <dbReference type="ARBA" id="ARBA00004651"/>
    </source>
</evidence>
<keyword evidence="3" id="KW-1003">Cell membrane</keyword>
<protein>
    <recommendedName>
        <fullName evidence="11">DoxX family protein</fullName>
    </recommendedName>
</protein>
<dbReference type="InterPro" id="IPR051907">
    <property type="entry name" value="DoxX-like_oxidoreductase"/>
</dbReference>
<proteinExistence type="inferred from homology"/>
<keyword evidence="4 8" id="KW-0812">Transmembrane</keyword>
<accession>A0A098BUK6</accession>
<evidence type="ECO:0000256" key="3">
    <source>
        <dbReference type="ARBA" id="ARBA00022475"/>
    </source>
</evidence>
<evidence type="ECO:0000256" key="4">
    <source>
        <dbReference type="ARBA" id="ARBA00022692"/>
    </source>
</evidence>
<sequence>MSMTLPGRRAPPRFPGRPTRSTYPGSVTDKAKDHIPEPTPQDAAEPVSSPYDEPTLELRRPRSSMLESDDDLDLDNSAFDRPAQYGYEDSGVAPTEQLYRYEPGGATAAAGDAEAGVSTGPAEARRGTLDLGLLVLRLVVGGTMVVHGLQKLTGLWGGPGMDGFEAMLADAGYQRPALLAVLGAVGEVAAGALLILGLLTPLAAAAVLAIMINAWLFRQSAEPGLQYFAPAGVEYETLLAATAAVIVLTGPGRIAIDGTRGWATRPFIGSFVALLLGVAAGVCLWLFGR</sequence>
<dbReference type="GO" id="GO:0005886">
    <property type="term" value="C:plasma membrane"/>
    <property type="evidence" value="ECO:0007669"/>
    <property type="project" value="UniProtKB-SubCell"/>
</dbReference>
<gene>
    <name evidence="9" type="ORF">RHRU231_880091</name>
</gene>
<name>A0A098BUK6_9NOCA</name>
<keyword evidence="5 8" id="KW-1133">Transmembrane helix</keyword>
<evidence type="ECO:0000313" key="9">
    <source>
        <dbReference type="EMBL" id="CDZ91895.1"/>
    </source>
</evidence>
<dbReference type="Proteomes" id="UP000042997">
    <property type="component" value="Unassembled WGS sequence"/>
</dbReference>
<evidence type="ECO:0000256" key="6">
    <source>
        <dbReference type="ARBA" id="ARBA00023136"/>
    </source>
</evidence>
<evidence type="ECO:0008006" key="11">
    <source>
        <dbReference type="Google" id="ProtNLM"/>
    </source>
</evidence>
<comment type="subcellular location">
    <subcellularLocation>
        <location evidence="1">Cell membrane</location>
        <topology evidence="1">Multi-pass membrane protein</topology>
    </subcellularLocation>
</comment>
<comment type="similarity">
    <text evidence="2">Belongs to the DoxX family.</text>
</comment>
<feature type="transmembrane region" description="Helical" evidence="8">
    <location>
        <begin position="268"/>
        <end position="287"/>
    </location>
</feature>
<dbReference type="AlphaFoldDB" id="A0A098BUK6"/>
<dbReference type="InterPro" id="IPR032808">
    <property type="entry name" value="DoxX"/>
</dbReference>
<evidence type="ECO:0000256" key="5">
    <source>
        <dbReference type="ARBA" id="ARBA00022989"/>
    </source>
</evidence>
<evidence type="ECO:0000256" key="2">
    <source>
        <dbReference type="ARBA" id="ARBA00006679"/>
    </source>
</evidence>
<dbReference type="EMBL" id="CCSD01000103">
    <property type="protein sequence ID" value="CDZ91895.1"/>
    <property type="molecule type" value="Genomic_DNA"/>
</dbReference>
<reference evidence="9 10" key="1">
    <citation type="journal article" date="2014" name="Genome Announc.">
        <title>Draft Genome Sequence of Propane- and Butane-Oxidizing Actinobacterium Rhodococcus ruber IEGM 231.</title>
        <authorList>
            <person name="Ivshina I.B."/>
            <person name="Kuyukina M.S."/>
            <person name="Krivoruchko A.V."/>
            <person name="Barbe V."/>
            <person name="Fischer C."/>
        </authorList>
    </citation>
    <scope>NUCLEOTIDE SEQUENCE [LARGE SCALE GENOMIC DNA]</scope>
</reference>
<dbReference type="PANTHER" id="PTHR33452">
    <property type="entry name" value="OXIDOREDUCTASE CATD-RELATED"/>
    <property type="match status" value="1"/>
</dbReference>
<dbReference type="PANTHER" id="PTHR33452:SF1">
    <property type="entry name" value="INNER MEMBRANE PROTEIN YPHA-RELATED"/>
    <property type="match status" value="1"/>
</dbReference>
<feature type="transmembrane region" description="Helical" evidence="8">
    <location>
        <begin position="188"/>
        <end position="216"/>
    </location>
</feature>